<keyword evidence="3" id="KW-1185">Reference proteome</keyword>
<dbReference type="EMBL" id="CADEAL010004121">
    <property type="protein sequence ID" value="CAB1452229.1"/>
    <property type="molecule type" value="Genomic_DNA"/>
</dbReference>
<sequence length="134" mass="14115">MFGTGTSAGSDHNLHSRHAGDAVAKLPQSGGGGKSTVAPFAVTVGSASPVGCSKYSLWKCSKQPSEQRRTDRRLGRPQRQTGVPKRPLWHLQGFAINIPAPGDDPHSGYRNLQPSGLTSAQARDSQSGEVLGLQ</sequence>
<comment type="caution">
    <text evidence="2">The sequence shown here is derived from an EMBL/GenBank/DDBJ whole genome shotgun (WGS) entry which is preliminary data.</text>
</comment>
<feature type="compositionally biased region" description="Basic and acidic residues" evidence="1">
    <location>
        <begin position="65"/>
        <end position="74"/>
    </location>
</feature>
<feature type="compositionally biased region" description="Polar residues" evidence="1">
    <location>
        <begin position="110"/>
        <end position="128"/>
    </location>
</feature>
<dbReference type="Proteomes" id="UP001153269">
    <property type="component" value="Unassembled WGS sequence"/>
</dbReference>
<feature type="region of interest" description="Disordered" evidence="1">
    <location>
        <begin position="61"/>
        <end position="134"/>
    </location>
</feature>
<gene>
    <name evidence="2" type="ORF">PLEPLA_LOCUS39969</name>
</gene>
<evidence type="ECO:0000313" key="3">
    <source>
        <dbReference type="Proteomes" id="UP001153269"/>
    </source>
</evidence>
<name>A0A9N7VMG3_PLEPL</name>
<reference evidence="2" key="1">
    <citation type="submission" date="2020-03" db="EMBL/GenBank/DDBJ databases">
        <authorList>
            <person name="Weist P."/>
        </authorList>
    </citation>
    <scope>NUCLEOTIDE SEQUENCE</scope>
</reference>
<protein>
    <submittedName>
        <fullName evidence="2">Uncharacterized protein</fullName>
    </submittedName>
</protein>
<proteinExistence type="predicted"/>
<evidence type="ECO:0000256" key="1">
    <source>
        <dbReference type="SAM" id="MobiDB-lite"/>
    </source>
</evidence>
<organism evidence="2 3">
    <name type="scientific">Pleuronectes platessa</name>
    <name type="common">European plaice</name>
    <dbReference type="NCBI Taxonomy" id="8262"/>
    <lineage>
        <taxon>Eukaryota</taxon>
        <taxon>Metazoa</taxon>
        <taxon>Chordata</taxon>
        <taxon>Craniata</taxon>
        <taxon>Vertebrata</taxon>
        <taxon>Euteleostomi</taxon>
        <taxon>Actinopterygii</taxon>
        <taxon>Neopterygii</taxon>
        <taxon>Teleostei</taxon>
        <taxon>Neoteleostei</taxon>
        <taxon>Acanthomorphata</taxon>
        <taxon>Carangaria</taxon>
        <taxon>Pleuronectiformes</taxon>
        <taxon>Pleuronectoidei</taxon>
        <taxon>Pleuronectidae</taxon>
        <taxon>Pleuronectes</taxon>
    </lineage>
</organism>
<accession>A0A9N7VMG3</accession>
<evidence type="ECO:0000313" key="2">
    <source>
        <dbReference type="EMBL" id="CAB1452229.1"/>
    </source>
</evidence>
<dbReference type="AlphaFoldDB" id="A0A9N7VMG3"/>